<dbReference type="SUPFAM" id="SSF55103">
    <property type="entry name" value="FAD-linked oxidases, C-terminal domain"/>
    <property type="match status" value="1"/>
</dbReference>
<dbReference type="OrthoDB" id="5287953at2"/>
<dbReference type="PROSITE" id="PS51387">
    <property type="entry name" value="FAD_PCMH"/>
    <property type="match status" value="1"/>
</dbReference>
<dbReference type="Gene3D" id="1.10.45.10">
    <property type="entry name" value="Vanillyl-alcohol Oxidase, Chain A, domain 4"/>
    <property type="match status" value="1"/>
</dbReference>
<dbReference type="InterPro" id="IPR006094">
    <property type="entry name" value="Oxid_FAD_bind_N"/>
</dbReference>
<dbReference type="InterPro" id="IPR016169">
    <property type="entry name" value="FAD-bd_PCMH_sub2"/>
</dbReference>
<evidence type="ECO:0000259" key="6">
    <source>
        <dbReference type="PROSITE" id="PS51387"/>
    </source>
</evidence>
<dbReference type="InterPro" id="IPR036318">
    <property type="entry name" value="FAD-bd_PCMH-like_sf"/>
</dbReference>
<proteinExistence type="inferred from homology"/>
<keyword evidence="4" id="KW-0274">FAD</keyword>
<dbReference type="GO" id="GO:0022904">
    <property type="term" value="P:respiratory electron transport chain"/>
    <property type="evidence" value="ECO:0007669"/>
    <property type="project" value="TreeGrafter"/>
</dbReference>
<keyword evidence="3" id="KW-0285">Flavoprotein</keyword>
<dbReference type="Proteomes" id="UP000197003">
    <property type="component" value="Chromosome"/>
</dbReference>
<evidence type="ECO:0000256" key="4">
    <source>
        <dbReference type="ARBA" id="ARBA00022827"/>
    </source>
</evidence>
<dbReference type="GO" id="GO:0071949">
    <property type="term" value="F:FAD binding"/>
    <property type="evidence" value="ECO:0007669"/>
    <property type="project" value="InterPro"/>
</dbReference>
<dbReference type="PANTHER" id="PTHR43716:SF1">
    <property type="entry name" value="D-2-HYDROXYGLUTARATE DEHYDROGENASE, MITOCHONDRIAL"/>
    <property type="match status" value="1"/>
</dbReference>
<dbReference type="SUPFAM" id="SSF56176">
    <property type="entry name" value="FAD-binding/transporter-associated domain-like"/>
    <property type="match status" value="1"/>
</dbReference>
<dbReference type="FunFam" id="3.30.465.10:FF:000025">
    <property type="entry name" value="FAD-binding oxidoreductase"/>
    <property type="match status" value="1"/>
</dbReference>
<dbReference type="Gene3D" id="3.30.465.10">
    <property type="match status" value="1"/>
</dbReference>
<dbReference type="Gene3D" id="3.30.70.2740">
    <property type="match status" value="1"/>
</dbReference>
<accession>A0A1Z3N646</accession>
<dbReference type="Pfam" id="PF01565">
    <property type="entry name" value="FAD_binding_4"/>
    <property type="match status" value="1"/>
</dbReference>
<dbReference type="InterPro" id="IPR016164">
    <property type="entry name" value="FAD-linked_Oxase-like_C"/>
</dbReference>
<organism evidence="7 8">
    <name type="scientific">Bdellovibrio bacteriovorus</name>
    <dbReference type="NCBI Taxonomy" id="959"/>
    <lineage>
        <taxon>Bacteria</taxon>
        <taxon>Pseudomonadati</taxon>
        <taxon>Bdellovibrionota</taxon>
        <taxon>Bdellovibrionia</taxon>
        <taxon>Bdellovibrionales</taxon>
        <taxon>Pseudobdellovibrionaceae</taxon>
        <taxon>Bdellovibrio</taxon>
    </lineage>
</organism>
<dbReference type="InterPro" id="IPR004113">
    <property type="entry name" value="FAD-bd_oxidored_4_C"/>
</dbReference>
<feature type="domain" description="FAD-binding PCMH-type" evidence="6">
    <location>
        <begin position="36"/>
        <end position="215"/>
    </location>
</feature>
<comment type="similarity">
    <text evidence="2">Belongs to the FAD-binding oxidoreductase/transferase type 4 family.</text>
</comment>
<dbReference type="InterPro" id="IPR051264">
    <property type="entry name" value="FAD-oxidored/transferase_4"/>
</dbReference>
<dbReference type="Pfam" id="PF02913">
    <property type="entry name" value="FAD-oxidase_C"/>
    <property type="match status" value="1"/>
</dbReference>
<evidence type="ECO:0000256" key="2">
    <source>
        <dbReference type="ARBA" id="ARBA00008000"/>
    </source>
</evidence>
<dbReference type="EMBL" id="CP020946">
    <property type="protein sequence ID" value="ASD62935.1"/>
    <property type="molecule type" value="Genomic_DNA"/>
</dbReference>
<dbReference type="PANTHER" id="PTHR43716">
    <property type="entry name" value="D-2-HYDROXYGLUTARATE DEHYDROGENASE, MITOCHONDRIAL"/>
    <property type="match status" value="1"/>
</dbReference>
<evidence type="ECO:0000256" key="3">
    <source>
        <dbReference type="ARBA" id="ARBA00022630"/>
    </source>
</evidence>
<dbReference type="AlphaFoldDB" id="A0A1Z3N646"/>
<name>A0A1Z3N646_BDEBC</name>
<keyword evidence="5" id="KW-0560">Oxidoreductase</keyword>
<dbReference type="Gene3D" id="3.30.70.2190">
    <property type="match status" value="1"/>
</dbReference>
<evidence type="ECO:0000256" key="1">
    <source>
        <dbReference type="ARBA" id="ARBA00001974"/>
    </source>
</evidence>
<sequence length="461" mass="50949">MSTTALRDLESILKKDQIKTDEESLKYWGRDWTTYFDIKASAIVFPHSTADVVALVQWARQNKIALIPSGGRTGLSGAAVATNGEVVVSFDQMNKIKEFNSVDQTVVIEPGVVTEALQQFAHSKQLFYPVDFAARGSSQMGGNIATNAGGIKVVRYGLTRDWVVGLTVVTGTGEVLELNNGLVKNATGYDLRHLFIGSEGTLGFITEATIKLAANPPPMNVLVMGVTGLDAVMKIFAEFKTKTPLVAFEMFSDKALRKVLDSTGLSAPLATECPFYVLAEVETRNEQDQEHALGVFEKCLEEGWVLDGVISQSEVQAKTFWRYREDISESLAKYSPYKNDIAVAISKVPPFMEDLDQVLSKAYPNWEVVWFGHIGDGNLHINILRPEGMTKEEFVKECRKVDVMVFDAVKKYKGSISAEHGVGLTKKSFLNYTRSEAEIQLMRGIKKVFDPDNIINPGKVI</sequence>
<evidence type="ECO:0000256" key="5">
    <source>
        <dbReference type="ARBA" id="ARBA00023002"/>
    </source>
</evidence>
<dbReference type="RefSeq" id="WP_088564525.1">
    <property type="nucleotide sequence ID" value="NZ_CP020946.1"/>
</dbReference>
<gene>
    <name evidence="7" type="ORF">B9G79_04805</name>
</gene>
<dbReference type="FunFam" id="1.10.45.10:FF:000001">
    <property type="entry name" value="D-lactate dehydrogenase mitochondrial"/>
    <property type="match status" value="1"/>
</dbReference>
<dbReference type="Gene3D" id="3.30.43.10">
    <property type="entry name" value="Uridine Diphospho-n-acetylenolpyruvylglucosamine Reductase, domain 2"/>
    <property type="match status" value="1"/>
</dbReference>
<dbReference type="GO" id="GO:0016491">
    <property type="term" value="F:oxidoreductase activity"/>
    <property type="evidence" value="ECO:0007669"/>
    <property type="project" value="UniProtKB-KW"/>
</dbReference>
<dbReference type="InterPro" id="IPR016166">
    <property type="entry name" value="FAD-bd_PCMH"/>
</dbReference>
<comment type="cofactor">
    <cofactor evidence="1">
        <name>FAD</name>
        <dbReference type="ChEBI" id="CHEBI:57692"/>
    </cofactor>
</comment>
<protein>
    <submittedName>
        <fullName evidence="7">FAD-binding oxidoreductase</fullName>
    </submittedName>
</protein>
<reference evidence="7 8" key="1">
    <citation type="submission" date="2017-04" db="EMBL/GenBank/DDBJ databases">
        <title>Whole genome sequence of Bdellovibrio bacteriovorus strain SSB218315.</title>
        <authorList>
            <person name="Oyedara O."/>
            <person name="Rodriguez-Perez M.A."/>
        </authorList>
    </citation>
    <scope>NUCLEOTIDE SEQUENCE [LARGE SCALE GENOMIC DNA]</scope>
    <source>
        <strain evidence="7 8">SSB218315</strain>
    </source>
</reference>
<dbReference type="InterPro" id="IPR016171">
    <property type="entry name" value="Vanillyl_alc_oxidase_C-sub2"/>
</dbReference>
<evidence type="ECO:0000313" key="7">
    <source>
        <dbReference type="EMBL" id="ASD62935.1"/>
    </source>
</evidence>
<evidence type="ECO:0000313" key="8">
    <source>
        <dbReference type="Proteomes" id="UP000197003"/>
    </source>
</evidence>
<dbReference type="InterPro" id="IPR016167">
    <property type="entry name" value="FAD-bd_PCMH_sub1"/>
</dbReference>